<dbReference type="InterPro" id="IPR016024">
    <property type="entry name" value="ARM-type_fold"/>
</dbReference>
<sequence>MADRKIQFQSDLIKQIGLGINIARTYPKGHPSLKPVVLRLKILLKEIPIEEESISLVVIEDVIVIGEDRFQSKTLPIVTSLVHRFNQLGVKSITFSADTSESDIKEFFEAMAASPADVKDYGDIVALIKAKGILGITVNKFRVGVISSDEETATMNWEQFLDSLTDRQTMTEEQRVQELGKFLAGIGVAGSEPTEVQTTKIVAGLERLALMIADQYGEQRWDEYSIVFSRMLAALSPTIKKNVLRYRTENKKLAGLFRNLIPTLTDEDIIDVISAKAKERSPDIENEVVDILKNVTGSRLPGLLSTLRVNVPELNFEKIASRLMGEMKVTRGEKEADAFLGKNLEIQMRAVFPHLREDSPEERMKAVDSLEEFSARIFEAEKYELLKLLVDRLDTMADAETEISIFKKVLDLIKSMYVRAQNLKKDDIVQFISRKFSKHLLRKDAALLERKKIIMRTIKDIKDQNYVPELISLLWDPGTFADARDALAALAEFSTPLLLDTLRDTEDRSVRMKIIDVLIRIGHTAIPEIENLLSAREWYVRRNGVHILGEMEVASSLDKIGALISDDEEQVQLAVIESLSKIGGEKIKPHIAKGLNSQYKRVVLAAMQNLDKETARKRLGDVLQLLKSRRGIPDEKHERMRTDAAAVVGLLGDDVAVDQLVEIVNERAFFKGKLLEPTKKAALMALAQIGTPKAIQALHDASTHRDRFVSGTAQDILRKVESST</sequence>
<dbReference type="Gene3D" id="1.25.10.10">
    <property type="entry name" value="Leucine-rich Repeat Variant"/>
    <property type="match status" value="2"/>
</dbReference>
<dbReference type="GO" id="GO:0016491">
    <property type="term" value="F:oxidoreductase activity"/>
    <property type="evidence" value="ECO:0007669"/>
    <property type="project" value="TreeGrafter"/>
</dbReference>
<dbReference type="AlphaFoldDB" id="A0A0S8GFW9"/>
<reference evidence="1 2" key="1">
    <citation type="journal article" date="2015" name="Microbiome">
        <title>Genomic resolution of linkages in carbon, nitrogen, and sulfur cycling among widespread estuary sediment bacteria.</title>
        <authorList>
            <person name="Baker B.J."/>
            <person name="Lazar C.S."/>
            <person name="Teske A.P."/>
            <person name="Dick G.J."/>
        </authorList>
    </citation>
    <scope>NUCLEOTIDE SEQUENCE [LARGE SCALE GENOMIC DNA]</scope>
    <source>
        <strain evidence="1">SM23_60</strain>
    </source>
</reference>
<accession>A0A0S8GFW9</accession>
<evidence type="ECO:0000313" key="2">
    <source>
        <dbReference type="Proteomes" id="UP000051096"/>
    </source>
</evidence>
<dbReference type="Pfam" id="PF03130">
    <property type="entry name" value="HEAT_PBS"/>
    <property type="match status" value="1"/>
</dbReference>
<comment type="caution">
    <text evidence="1">The sequence shown here is derived from an EMBL/GenBank/DDBJ whole genome shotgun (WGS) entry which is preliminary data.</text>
</comment>
<dbReference type="Proteomes" id="UP000051096">
    <property type="component" value="Unassembled WGS sequence"/>
</dbReference>
<dbReference type="InterPro" id="IPR011989">
    <property type="entry name" value="ARM-like"/>
</dbReference>
<dbReference type="EMBL" id="LJUO01000047">
    <property type="protein sequence ID" value="KPK71955.1"/>
    <property type="molecule type" value="Genomic_DNA"/>
</dbReference>
<proteinExistence type="predicted"/>
<dbReference type="PANTHER" id="PTHR12697">
    <property type="entry name" value="PBS LYASE HEAT-LIKE PROTEIN"/>
    <property type="match status" value="1"/>
</dbReference>
<gene>
    <name evidence="1" type="ORF">AMJ87_06185</name>
</gene>
<evidence type="ECO:0000313" key="1">
    <source>
        <dbReference type="EMBL" id="KPK71955.1"/>
    </source>
</evidence>
<name>A0A0S8GFW9_UNCW3</name>
<dbReference type="SUPFAM" id="SSF48371">
    <property type="entry name" value="ARM repeat"/>
    <property type="match status" value="1"/>
</dbReference>
<organism evidence="1 2">
    <name type="scientific">candidate division WOR_3 bacterium SM23_60</name>
    <dbReference type="NCBI Taxonomy" id="1703780"/>
    <lineage>
        <taxon>Bacteria</taxon>
        <taxon>Bacteria division WOR-3</taxon>
    </lineage>
</organism>
<dbReference type="SMART" id="SM00567">
    <property type="entry name" value="EZ_HEAT"/>
    <property type="match status" value="6"/>
</dbReference>
<protein>
    <recommendedName>
        <fullName evidence="3">HEAT repeat domain-containing protein</fullName>
    </recommendedName>
</protein>
<dbReference type="PANTHER" id="PTHR12697:SF5">
    <property type="entry name" value="DEOXYHYPUSINE HYDROXYLASE"/>
    <property type="match status" value="1"/>
</dbReference>
<dbReference type="InterPro" id="IPR004155">
    <property type="entry name" value="PBS_lyase_HEAT"/>
</dbReference>
<evidence type="ECO:0008006" key="3">
    <source>
        <dbReference type="Google" id="ProtNLM"/>
    </source>
</evidence>
<dbReference type="Pfam" id="PF13646">
    <property type="entry name" value="HEAT_2"/>
    <property type="match status" value="1"/>
</dbReference>